<dbReference type="HOGENOM" id="CLU_076844_2_0_11"/>
<organism evidence="3 4">
    <name type="scientific">Streptosporangium roseum (strain ATCC 12428 / DSM 43021 / JCM 3005 / KCTC 9067 / NCIMB 10171 / NRRL 2505 / NI 9100)</name>
    <dbReference type="NCBI Taxonomy" id="479432"/>
    <lineage>
        <taxon>Bacteria</taxon>
        <taxon>Bacillati</taxon>
        <taxon>Actinomycetota</taxon>
        <taxon>Actinomycetes</taxon>
        <taxon>Streptosporangiales</taxon>
        <taxon>Streptosporangiaceae</taxon>
        <taxon>Streptosporangium</taxon>
    </lineage>
</organism>
<dbReference type="RefSeq" id="WP_012887577.1">
    <property type="nucleotide sequence ID" value="NC_013595.1"/>
</dbReference>
<accession>D2B6B8</accession>
<evidence type="ECO:0000259" key="2">
    <source>
        <dbReference type="Pfam" id="PF13349"/>
    </source>
</evidence>
<keyword evidence="4" id="KW-1185">Reference proteome</keyword>
<name>D2B6B8_STRRD</name>
<proteinExistence type="predicted"/>
<gene>
    <name evidence="3" type="ordered locus">Sros_0817</name>
</gene>
<evidence type="ECO:0000313" key="4">
    <source>
        <dbReference type="Proteomes" id="UP000002029"/>
    </source>
</evidence>
<dbReference type="Proteomes" id="UP000002029">
    <property type="component" value="Chromosome"/>
</dbReference>
<feature type="chain" id="PRO_5038367658" description="DUF4097 domain-containing protein" evidence="1">
    <location>
        <begin position="18"/>
        <end position="229"/>
    </location>
</feature>
<dbReference type="Gene3D" id="2.160.20.120">
    <property type="match status" value="1"/>
</dbReference>
<dbReference type="PROSITE" id="PS51257">
    <property type="entry name" value="PROKAR_LIPOPROTEIN"/>
    <property type="match status" value="1"/>
</dbReference>
<dbReference type="InterPro" id="IPR025164">
    <property type="entry name" value="Toastrack_DUF4097"/>
</dbReference>
<dbReference type="Pfam" id="PF13349">
    <property type="entry name" value="DUF4097"/>
    <property type="match status" value="1"/>
</dbReference>
<feature type="domain" description="DUF4097" evidence="2">
    <location>
        <begin position="114"/>
        <end position="223"/>
    </location>
</feature>
<keyword evidence="1" id="KW-0732">Signal</keyword>
<sequence length="229" mass="23607">MKAVAMAGGLLACAALLTGCGLGNIGGPANRDTVTYQVTEKVARVNVTSESGDIVITETGGSAIRVVEKLRWSGEKPDAEHRVDGDTLVMTYNCPAKWDNCGVDYRVEIPRGLQVDLSSSSGDITLSSLTGPIDASTGSGDVNGAGLAGKKVFTETGSGDAELKYTVAPDRVEMKAGSGNATLHVPDGSYDVKTKMKSGDAQVSVKNDASSPRKVTMTTGSGDVYVMPG</sequence>
<dbReference type="STRING" id="479432.Sros_0817"/>
<evidence type="ECO:0000256" key="1">
    <source>
        <dbReference type="SAM" id="SignalP"/>
    </source>
</evidence>
<dbReference type="AlphaFoldDB" id="D2B6B8"/>
<dbReference type="OrthoDB" id="4456952at2"/>
<reference evidence="3 4" key="1">
    <citation type="journal article" date="2010" name="Stand. Genomic Sci.">
        <title>Complete genome sequence of Streptosporangium roseum type strain (NI 9100).</title>
        <authorList>
            <person name="Nolan M."/>
            <person name="Sikorski J."/>
            <person name="Jando M."/>
            <person name="Lucas S."/>
            <person name="Lapidus A."/>
            <person name="Glavina Del Rio T."/>
            <person name="Chen F."/>
            <person name="Tice H."/>
            <person name="Pitluck S."/>
            <person name="Cheng J.F."/>
            <person name="Chertkov O."/>
            <person name="Sims D."/>
            <person name="Meincke L."/>
            <person name="Brettin T."/>
            <person name="Han C."/>
            <person name="Detter J.C."/>
            <person name="Bruce D."/>
            <person name="Goodwin L."/>
            <person name="Land M."/>
            <person name="Hauser L."/>
            <person name="Chang Y.J."/>
            <person name="Jeffries C.D."/>
            <person name="Ivanova N."/>
            <person name="Mavromatis K."/>
            <person name="Mikhailova N."/>
            <person name="Chen A."/>
            <person name="Palaniappan K."/>
            <person name="Chain P."/>
            <person name="Rohde M."/>
            <person name="Goker M."/>
            <person name="Bristow J."/>
            <person name="Eisen J.A."/>
            <person name="Markowitz V."/>
            <person name="Hugenholtz P."/>
            <person name="Kyrpides N.C."/>
            <person name="Klenk H.P."/>
        </authorList>
    </citation>
    <scope>NUCLEOTIDE SEQUENCE [LARGE SCALE GENOMIC DNA]</scope>
    <source>
        <strain evidence="4">ATCC 12428 / DSM 43021 / JCM 3005 / NI 9100</strain>
    </source>
</reference>
<dbReference type="EMBL" id="CP001814">
    <property type="protein sequence ID" value="ACZ83831.1"/>
    <property type="molecule type" value="Genomic_DNA"/>
</dbReference>
<feature type="signal peptide" evidence="1">
    <location>
        <begin position="1"/>
        <end position="17"/>
    </location>
</feature>
<dbReference type="KEGG" id="sro:Sros_0817"/>
<dbReference type="eggNOG" id="COG3595">
    <property type="taxonomic scope" value="Bacteria"/>
</dbReference>
<evidence type="ECO:0000313" key="3">
    <source>
        <dbReference type="EMBL" id="ACZ83831.1"/>
    </source>
</evidence>
<protein>
    <recommendedName>
        <fullName evidence="2">DUF4097 domain-containing protein</fullName>
    </recommendedName>
</protein>